<protein>
    <submittedName>
        <fullName evidence="2">HupE/UreJ family protein</fullName>
    </submittedName>
</protein>
<accession>A0ABT9B838</accession>
<feature type="transmembrane region" description="Helical" evidence="1">
    <location>
        <begin position="370"/>
        <end position="389"/>
    </location>
</feature>
<reference evidence="2" key="1">
    <citation type="submission" date="2023-07" db="EMBL/GenBank/DDBJ databases">
        <authorList>
            <person name="Kim M.K."/>
        </authorList>
    </citation>
    <scope>NUCLEOTIDE SEQUENCE</scope>
    <source>
        <strain evidence="2">ASUV-10-1</strain>
    </source>
</reference>
<name>A0ABT9B838_9BACT</name>
<dbReference type="RefSeq" id="WP_305005763.1">
    <property type="nucleotide sequence ID" value="NZ_JAUQSY010000004.1"/>
</dbReference>
<keyword evidence="1" id="KW-0812">Transmembrane</keyword>
<evidence type="ECO:0000313" key="2">
    <source>
        <dbReference type="EMBL" id="MDO7874446.1"/>
    </source>
</evidence>
<feature type="transmembrane region" description="Helical" evidence="1">
    <location>
        <begin position="346"/>
        <end position="363"/>
    </location>
</feature>
<keyword evidence="1" id="KW-0472">Membrane</keyword>
<evidence type="ECO:0000256" key="1">
    <source>
        <dbReference type="SAM" id="Phobius"/>
    </source>
</evidence>
<feature type="transmembrane region" description="Helical" evidence="1">
    <location>
        <begin position="409"/>
        <end position="429"/>
    </location>
</feature>
<feature type="transmembrane region" description="Helical" evidence="1">
    <location>
        <begin position="218"/>
        <end position="238"/>
    </location>
</feature>
<feature type="transmembrane region" description="Helical" evidence="1">
    <location>
        <begin position="279"/>
        <end position="296"/>
    </location>
</feature>
<keyword evidence="1" id="KW-1133">Transmembrane helix</keyword>
<dbReference type="Pfam" id="PF13795">
    <property type="entry name" value="HupE_UreJ_2"/>
    <property type="match status" value="1"/>
</dbReference>
<gene>
    <name evidence="2" type="ORF">Q5H93_06855</name>
</gene>
<dbReference type="EMBL" id="JAUQSY010000004">
    <property type="protein sequence ID" value="MDO7874446.1"/>
    <property type="molecule type" value="Genomic_DNA"/>
</dbReference>
<proteinExistence type="predicted"/>
<keyword evidence="3" id="KW-1185">Reference proteome</keyword>
<sequence length="438" mass="46812">MRLPSLLPYRWLLLLLTLAAPAPLLAHPMPNSVVLLDIHPRRVDAELQLPVAELQYAFGQLLGAHPETIVQRFGPELRAYLVQHVRPRSPDGRPWTVRVGQLRVDSTAQTEAGSYQEVIAQLQLLPPPGASPRTFTFDYDAIIHQVATHVALVAVRQDWDAGHLAEQPPAEVGVIRLDPRHNRIPPLEIKQTAGSRWAGFRSMVALGTRHIAEGTDHLLFLLALLLPAPLLAAGPRWGPFGGVKYSLRRLLAIVTAFTLGHSLTLLAGALGWLRLPGGPVEALIAVSILVSAGHAWRPLFPGREAAVAAGFGLVHGLAFAGTLANLQLDAGRMALSILGFNLGIELMQLAVIALVVPWLLLLSGSPRAYAGLRLGGAAFAGLAALAWLAERLLGRANAITGAVEQVADAAPWLLAGLAGAALLSAWARWRRGPTDFAG</sequence>
<feature type="transmembrane region" description="Helical" evidence="1">
    <location>
        <begin position="305"/>
        <end position="326"/>
    </location>
</feature>
<dbReference type="Proteomes" id="UP001176429">
    <property type="component" value="Unassembled WGS sequence"/>
</dbReference>
<evidence type="ECO:0000313" key="3">
    <source>
        <dbReference type="Proteomes" id="UP001176429"/>
    </source>
</evidence>
<dbReference type="InterPro" id="IPR032809">
    <property type="entry name" value="Put_HupE_UreJ"/>
</dbReference>
<organism evidence="2 3">
    <name type="scientific">Hymenobacter aranciens</name>
    <dbReference type="NCBI Taxonomy" id="3063996"/>
    <lineage>
        <taxon>Bacteria</taxon>
        <taxon>Pseudomonadati</taxon>
        <taxon>Bacteroidota</taxon>
        <taxon>Cytophagia</taxon>
        <taxon>Cytophagales</taxon>
        <taxon>Hymenobacteraceae</taxon>
        <taxon>Hymenobacter</taxon>
    </lineage>
</organism>
<feature type="transmembrane region" description="Helical" evidence="1">
    <location>
        <begin position="250"/>
        <end position="273"/>
    </location>
</feature>
<comment type="caution">
    <text evidence="2">The sequence shown here is derived from an EMBL/GenBank/DDBJ whole genome shotgun (WGS) entry which is preliminary data.</text>
</comment>